<dbReference type="InterPro" id="IPR000089">
    <property type="entry name" value="Biotin_lipoyl"/>
</dbReference>
<feature type="compositionally biased region" description="Basic and acidic residues" evidence="9">
    <location>
        <begin position="102"/>
        <end position="136"/>
    </location>
</feature>
<feature type="domain" description="Lipoyl-binding" evidence="10">
    <location>
        <begin position="2"/>
        <end position="77"/>
    </location>
</feature>
<dbReference type="InterPro" id="IPR001078">
    <property type="entry name" value="2-oxoacid_DH_actylTfrase"/>
</dbReference>
<dbReference type="EMBL" id="CP042467">
    <property type="protein sequence ID" value="QED27027.1"/>
    <property type="molecule type" value="Genomic_DNA"/>
</dbReference>
<evidence type="ECO:0000256" key="6">
    <source>
        <dbReference type="ARBA" id="ARBA00025211"/>
    </source>
</evidence>
<evidence type="ECO:0000256" key="8">
    <source>
        <dbReference type="RuleBase" id="RU361137"/>
    </source>
</evidence>
<evidence type="ECO:0000259" key="11">
    <source>
        <dbReference type="PROSITE" id="PS51826"/>
    </source>
</evidence>
<organism evidence="12 13">
    <name type="scientific">Microvenator marinus</name>
    <dbReference type="NCBI Taxonomy" id="2600177"/>
    <lineage>
        <taxon>Bacteria</taxon>
        <taxon>Deltaproteobacteria</taxon>
        <taxon>Bradymonadales</taxon>
        <taxon>Microvenatoraceae</taxon>
        <taxon>Microvenator</taxon>
    </lineage>
</organism>
<feature type="domain" description="Peripheral subunit-binding (PSBD)" evidence="11">
    <location>
        <begin position="136"/>
        <end position="173"/>
    </location>
</feature>
<keyword evidence="12" id="KW-0670">Pyruvate</keyword>
<dbReference type="InterPro" id="IPR006257">
    <property type="entry name" value="LAT1"/>
</dbReference>
<dbReference type="Pfam" id="PF00198">
    <property type="entry name" value="2-oxoacid_dh"/>
    <property type="match status" value="1"/>
</dbReference>
<evidence type="ECO:0000256" key="5">
    <source>
        <dbReference type="ARBA" id="ARBA00023315"/>
    </source>
</evidence>
<evidence type="ECO:0000259" key="10">
    <source>
        <dbReference type="PROSITE" id="PS50968"/>
    </source>
</evidence>
<dbReference type="PROSITE" id="PS00189">
    <property type="entry name" value="LIPOYL"/>
    <property type="match status" value="1"/>
</dbReference>
<dbReference type="Gene3D" id="3.30.559.10">
    <property type="entry name" value="Chloramphenicol acetyltransferase-like domain"/>
    <property type="match status" value="1"/>
</dbReference>
<dbReference type="PROSITE" id="PS50968">
    <property type="entry name" value="BIOTINYL_LIPOYL"/>
    <property type="match status" value="1"/>
</dbReference>
<dbReference type="GO" id="GO:0006086">
    <property type="term" value="P:pyruvate decarboxylation to acetyl-CoA"/>
    <property type="evidence" value="ECO:0007669"/>
    <property type="project" value="InterPro"/>
</dbReference>
<evidence type="ECO:0000256" key="7">
    <source>
        <dbReference type="ARBA" id="ARBA00048370"/>
    </source>
</evidence>
<keyword evidence="4 8" id="KW-0450">Lipoyl</keyword>
<dbReference type="InterPro" id="IPR036625">
    <property type="entry name" value="E3-bd_dom_sf"/>
</dbReference>
<dbReference type="GO" id="GO:0045254">
    <property type="term" value="C:pyruvate dehydrogenase complex"/>
    <property type="evidence" value="ECO:0007669"/>
    <property type="project" value="UniProtKB-UniRule"/>
</dbReference>
<dbReference type="PANTHER" id="PTHR23151:SF90">
    <property type="entry name" value="DIHYDROLIPOYLLYSINE-RESIDUE ACETYLTRANSFERASE COMPONENT OF PYRUVATE DEHYDROGENASE COMPLEX, MITOCHONDRIAL-RELATED"/>
    <property type="match status" value="1"/>
</dbReference>
<dbReference type="InterPro" id="IPR045257">
    <property type="entry name" value="E2/Pdx1"/>
</dbReference>
<comment type="function">
    <text evidence="6">The pyruvate dehydrogenase complex catalyzes the overall conversion of pyruvate to acetyl-CoA and CO(2). It contains multiple copies of three enzymatic components: pyruvate dehydrogenase (E1), dihydrolipoamide acetyltransferase (E2) and lipoamide dehydrogenase (E3).</text>
</comment>
<dbReference type="RefSeq" id="WP_146958712.1">
    <property type="nucleotide sequence ID" value="NZ_CP042467.1"/>
</dbReference>
<evidence type="ECO:0000256" key="4">
    <source>
        <dbReference type="ARBA" id="ARBA00022823"/>
    </source>
</evidence>
<dbReference type="EC" id="2.3.1.12" evidence="8"/>
<evidence type="ECO:0000256" key="9">
    <source>
        <dbReference type="SAM" id="MobiDB-lite"/>
    </source>
</evidence>
<evidence type="ECO:0000313" key="12">
    <source>
        <dbReference type="EMBL" id="QED27027.1"/>
    </source>
</evidence>
<dbReference type="SUPFAM" id="SSF52777">
    <property type="entry name" value="CoA-dependent acyltransferases"/>
    <property type="match status" value="1"/>
</dbReference>
<proteinExistence type="inferred from homology"/>
<dbReference type="InterPro" id="IPR011053">
    <property type="entry name" value="Single_hybrid_motif"/>
</dbReference>
<keyword evidence="5 8" id="KW-0012">Acyltransferase</keyword>
<dbReference type="InterPro" id="IPR023213">
    <property type="entry name" value="CAT-like_dom_sf"/>
</dbReference>
<dbReference type="Gene3D" id="4.10.320.10">
    <property type="entry name" value="E3-binding domain"/>
    <property type="match status" value="1"/>
</dbReference>
<evidence type="ECO:0000256" key="3">
    <source>
        <dbReference type="ARBA" id="ARBA00022679"/>
    </source>
</evidence>
<dbReference type="PANTHER" id="PTHR23151">
    <property type="entry name" value="DIHYDROLIPOAMIDE ACETYL/SUCCINYL-TRANSFERASE-RELATED"/>
    <property type="match status" value="1"/>
</dbReference>
<dbReference type="InterPro" id="IPR003016">
    <property type="entry name" value="2-oxoA_DH_lipoyl-BS"/>
</dbReference>
<feature type="region of interest" description="Disordered" evidence="9">
    <location>
        <begin position="92"/>
        <end position="140"/>
    </location>
</feature>
<gene>
    <name evidence="12" type="ORF">FRD01_07185</name>
</gene>
<dbReference type="Pfam" id="PF02817">
    <property type="entry name" value="E3_binding"/>
    <property type="match status" value="1"/>
</dbReference>
<dbReference type="InterPro" id="IPR004167">
    <property type="entry name" value="PSBD"/>
</dbReference>
<dbReference type="Pfam" id="PF00364">
    <property type="entry name" value="Biotin_lipoyl"/>
    <property type="match status" value="1"/>
</dbReference>
<accession>A0A5B8XPG3</accession>
<dbReference type="Gene3D" id="2.40.50.100">
    <property type="match status" value="1"/>
</dbReference>
<dbReference type="GO" id="GO:0004742">
    <property type="term" value="F:dihydrolipoyllysine-residue acetyltransferase activity"/>
    <property type="evidence" value="ECO:0007669"/>
    <property type="project" value="UniProtKB-UniRule"/>
</dbReference>
<dbReference type="Proteomes" id="UP000321595">
    <property type="component" value="Chromosome"/>
</dbReference>
<evidence type="ECO:0000313" key="13">
    <source>
        <dbReference type="Proteomes" id="UP000321595"/>
    </source>
</evidence>
<comment type="subunit">
    <text evidence="2">Forms a 24-polypeptide structural core with octahedral symmetry.</text>
</comment>
<sequence>MAEVITMLALSPTMEEGTLVEWLKSEGDSVEEGELIAEIETDKATMEMESFHDGVLLKLIAKKGDALVVGAPLAVVGKKGEDISDLLAGLGQKGSSAPAQEAKPETKAVEEQAPKAEAKPEKAAPKPESDDSDRIKASPVARKMAKEKGLDLATLEGSGPHGRIIMKDVEEAGAPSQSRVAQGAADSSSNMVALSQMRKTIARRLVEVWNDTPHFYLTADIDMAKAMAQRAEINAQLKAAGSEVKISVNDLIVKASAVALRNYPKMNVAFRGDSIEQYDDVHVGVAVAIPDGLITPVIRDADQKTLSQVATEIRELASRAKDKRLKPHEYTGSTFSISNLGMYQIDEFSAIINPPEAAILACGSVRQTPVVEDGEIVVGTRMKITLSCDHRAVDGAVGAEFLMELRRLLENPILLLV</sequence>
<name>A0A5B8XPG3_9DELT</name>
<evidence type="ECO:0000256" key="2">
    <source>
        <dbReference type="ARBA" id="ARBA00011484"/>
    </source>
</evidence>
<dbReference type="PROSITE" id="PS51826">
    <property type="entry name" value="PSBD"/>
    <property type="match status" value="1"/>
</dbReference>
<keyword evidence="3 8" id="KW-0808">Transferase</keyword>
<evidence type="ECO:0000256" key="1">
    <source>
        <dbReference type="ARBA" id="ARBA00007317"/>
    </source>
</evidence>
<keyword evidence="13" id="KW-1185">Reference proteome</keyword>
<dbReference type="KEGG" id="bbae:FRD01_07185"/>
<dbReference type="NCBIfam" id="TIGR01349">
    <property type="entry name" value="PDHac_trf_mito"/>
    <property type="match status" value="1"/>
</dbReference>
<dbReference type="CDD" id="cd06849">
    <property type="entry name" value="lipoyl_domain"/>
    <property type="match status" value="1"/>
</dbReference>
<comment type="cofactor">
    <cofactor evidence="8">
        <name>(R)-lipoate</name>
        <dbReference type="ChEBI" id="CHEBI:83088"/>
    </cofactor>
    <text evidence="8">Binds 1 lipoyl cofactor covalently.</text>
</comment>
<dbReference type="SUPFAM" id="SSF47005">
    <property type="entry name" value="Peripheral subunit-binding domain of 2-oxo acid dehydrogenase complex"/>
    <property type="match status" value="1"/>
</dbReference>
<dbReference type="SUPFAM" id="SSF51230">
    <property type="entry name" value="Single hybrid motif"/>
    <property type="match status" value="1"/>
</dbReference>
<dbReference type="AlphaFoldDB" id="A0A5B8XPG3"/>
<dbReference type="OrthoDB" id="9805770at2"/>
<comment type="catalytic activity">
    <reaction evidence="7 8">
        <text>N(6)-[(R)-dihydrolipoyl]-L-lysyl-[protein] + acetyl-CoA = N(6)-[(R)-S(8)-acetyldihydrolipoyl]-L-lysyl-[protein] + CoA</text>
        <dbReference type="Rhea" id="RHEA:17017"/>
        <dbReference type="Rhea" id="RHEA-COMP:10475"/>
        <dbReference type="Rhea" id="RHEA-COMP:10478"/>
        <dbReference type="ChEBI" id="CHEBI:57287"/>
        <dbReference type="ChEBI" id="CHEBI:57288"/>
        <dbReference type="ChEBI" id="CHEBI:83100"/>
        <dbReference type="ChEBI" id="CHEBI:83111"/>
        <dbReference type="EC" id="2.3.1.12"/>
    </reaction>
</comment>
<reference evidence="12 13" key="1">
    <citation type="submission" date="2019-08" db="EMBL/GenBank/DDBJ databases">
        <authorList>
            <person name="Liang Q."/>
        </authorList>
    </citation>
    <scope>NUCLEOTIDE SEQUENCE [LARGE SCALE GENOMIC DNA]</scope>
    <source>
        <strain evidence="12 13">V1718</strain>
    </source>
</reference>
<protein>
    <recommendedName>
        <fullName evidence="8">Acetyltransferase component of pyruvate dehydrogenase complex</fullName>
        <ecNumber evidence="8">2.3.1.12</ecNumber>
    </recommendedName>
</protein>
<comment type="similarity">
    <text evidence="1 8">Belongs to the 2-oxoacid dehydrogenase family.</text>
</comment>